<keyword evidence="13" id="KW-0460">Magnesium</keyword>
<dbReference type="NCBIfam" id="TIGR00505">
    <property type="entry name" value="ribA"/>
    <property type="match status" value="1"/>
</dbReference>
<comment type="pathway">
    <text evidence="5 18">Cofactor biosynthesis; riboflavin biosynthesis; 5-amino-6-(D-ribitylamino)uracil from GTP: step 1/4.</text>
</comment>
<proteinExistence type="inferred from homology"/>
<dbReference type="SUPFAM" id="SSF55821">
    <property type="entry name" value="YrdC/RibB"/>
    <property type="match status" value="1"/>
</dbReference>
<sequence length="404" mass="44633">MGKDGYIERVESAIKSLKQGKLVIVADAVDREGEGDMVGLAEFATPYTVNQMITQAKGLLCVPMSQQVAQRLSLEPMISHGTDAYGTAFTVSLDAKTTTTGISAYDRAETIKTLANPTSNWDKFYHPGHIFPLIAKDDGVKIRGGHTEAAVDLAKLAGATSVAYICEIIKKDGHMARTKDLQLFAKQNKMNFLTINDILKYREHQENSQISPYAVVDLPTMFGHFQLQAFGDGKKEPNLLISKGDFNNKEPLLVRVHSECLTGDVLGSLRCDCGPQLQESLRKIEQAGRGAVIYLRQEGRGIGLTNKLRAYHLQDQGMDTVEANQALGFPADARHYGIAAEILKSKGVKQIKLMTNNPDKVKQLQESGIKVVQRIPLEVGLTKENQTYLKTKKKKFHHLLNEVN</sequence>
<dbReference type="STRING" id="1423774.FD31_GL000118"/>
<comment type="function">
    <text evidence="18">Catalyzes the conversion of GTP to 2,5-diamino-6-ribosylamino-4(3H)-pyrimidinone 5'-phosphate (DARP), formate and pyrophosphate.</text>
</comment>
<dbReference type="GO" id="GO:0008686">
    <property type="term" value="F:3,4-dihydroxy-2-butanone-4-phosphate synthase activity"/>
    <property type="evidence" value="ECO:0007669"/>
    <property type="project" value="UniProtKB-EC"/>
</dbReference>
<keyword evidence="14 18" id="KW-0342">GTP-binding</keyword>
<comment type="cofactor">
    <cofactor evidence="3">
        <name>Mg(2+)</name>
        <dbReference type="ChEBI" id="CHEBI:18420"/>
    </cofactor>
</comment>
<dbReference type="Pfam" id="PF00925">
    <property type="entry name" value="GTP_cyclohydro2"/>
    <property type="match status" value="1"/>
</dbReference>
<dbReference type="PATRIC" id="fig|1423774.3.peg.119"/>
<dbReference type="HAMAP" id="MF_00179">
    <property type="entry name" value="RibA"/>
    <property type="match status" value="1"/>
</dbReference>
<evidence type="ECO:0000256" key="8">
    <source>
        <dbReference type="ARBA" id="ARBA00022619"/>
    </source>
</evidence>
<comment type="catalytic activity">
    <reaction evidence="17 18">
        <text>GTP + 4 H2O = 2,5-diamino-6-hydroxy-4-(5-phosphoribosylamino)-pyrimidine + formate + 2 phosphate + 3 H(+)</text>
        <dbReference type="Rhea" id="RHEA:23704"/>
        <dbReference type="ChEBI" id="CHEBI:15377"/>
        <dbReference type="ChEBI" id="CHEBI:15378"/>
        <dbReference type="ChEBI" id="CHEBI:15740"/>
        <dbReference type="ChEBI" id="CHEBI:37565"/>
        <dbReference type="ChEBI" id="CHEBI:43474"/>
        <dbReference type="ChEBI" id="CHEBI:58614"/>
        <dbReference type="EC" id="3.5.4.25"/>
    </reaction>
</comment>
<dbReference type="Proteomes" id="UP000051302">
    <property type="component" value="Unassembled WGS sequence"/>
</dbReference>
<evidence type="ECO:0000256" key="5">
    <source>
        <dbReference type="ARBA" id="ARBA00004853"/>
    </source>
</evidence>
<dbReference type="PANTHER" id="PTHR21327">
    <property type="entry name" value="GTP CYCLOHYDROLASE II-RELATED"/>
    <property type="match status" value="1"/>
</dbReference>
<evidence type="ECO:0000256" key="11">
    <source>
        <dbReference type="ARBA" id="ARBA00022801"/>
    </source>
</evidence>
<keyword evidence="9 18" id="KW-0479">Metal-binding</keyword>
<dbReference type="AlphaFoldDB" id="A0A0R1WWC9"/>
<dbReference type="NCBIfam" id="NF001591">
    <property type="entry name" value="PRK00393.1"/>
    <property type="match status" value="1"/>
</dbReference>
<dbReference type="CDD" id="cd00641">
    <property type="entry name" value="GTP_cyclohydro2"/>
    <property type="match status" value="1"/>
</dbReference>
<dbReference type="InterPro" id="IPR017945">
    <property type="entry name" value="DHBP_synth_RibB-like_a/b_dom"/>
</dbReference>
<evidence type="ECO:0000256" key="15">
    <source>
        <dbReference type="ARBA" id="ARBA00023211"/>
    </source>
</evidence>
<evidence type="ECO:0000256" key="10">
    <source>
        <dbReference type="ARBA" id="ARBA00022741"/>
    </source>
</evidence>
<evidence type="ECO:0000256" key="13">
    <source>
        <dbReference type="ARBA" id="ARBA00022842"/>
    </source>
</evidence>
<dbReference type="GO" id="GO:0005829">
    <property type="term" value="C:cytosol"/>
    <property type="evidence" value="ECO:0007669"/>
    <property type="project" value="TreeGrafter"/>
</dbReference>
<comment type="pathway">
    <text evidence="6">Cofactor biosynthesis; riboflavin biosynthesis; 2-hydroxy-3-oxobutyl phosphate from D-ribulose 5-phosphate: step 1/1.</text>
</comment>
<evidence type="ECO:0000256" key="14">
    <source>
        <dbReference type="ARBA" id="ARBA00023134"/>
    </source>
</evidence>
<evidence type="ECO:0000256" key="16">
    <source>
        <dbReference type="ARBA" id="ARBA00023239"/>
    </source>
</evidence>
<dbReference type="Pfam" id="PF00926">
    <property type="entry name" value="DHBP_synthase"/>
    <property type="match status" value="1"/>
</dbReference>
<organism evidence="20 21">
    <name type="scientific">Companilactobacillus nantensis DSM 16982</name>
    <dbReference type="NCBI Taxonomy" id="1423774"/>
    <lineage>
        <taxon>Bacteria</taxon>
        <taxon>Bacillati</taxon>
        <taxon>Bacillota</taxon>
        <taxon>Bacilli</taxon>
        <taxon>Lactobacillales</taxon>
        <taxon>Lactobacillaceae</taxon>
        <taxon>Companilactobacillus</taxon>
    </lineage>
</organism>
<dbReference type="GO" id="GO:0008270">
    <property type="term" value="F:zinc ion binding"/>
    <property type="evidence" value="ECO:0007669"/>
    <property type="project" value="UniProtKB-UniRule"/>
</dbReference>
<keyword evidence="21" id="KW-1185">Reference proteome</keyword>
<evidence type="ECO:0000256" key="6">
    <source>
        <dbReference type="ARBA" id="ARBA00004904"/>
    </source>
</evidence>
<reference evidence="20 21" key="1">
    <citation type="journal article" date="2015" name="Genome Announc.">
        <title>Expanding the biotechnology potential of lactobacilli through comparative genomics of 213 strains and associated genera.</title>
        <authorList>
            <person name="Sun Z."/>
            <person name="Harris H.M."/>
            <person name="McCann A."/>
            <person name="Guo C."/>
            <person name="Argimon S."/>
            <person name="Zhang W."/>
            <person name="Yang X."/>
            <person name="Jeffery I.B."/>
            <person name="Cooney J.C."/>
            <person name="Kagawa T.F."/>
            <person name="Liu W."/>
            <person name="Song Y."/>
            <person name="Salvetti E."/>
            <person name="Wrobel A."/>
            <person name="Rasinkangas P."/>
            <person name="Parkhill J."/>
            <person name="Rea M.C."/>
            <person name="O'Sullivan O."/>
            <person name="Ritari J."/>
            <person name="Douillard F.P."/>
            <person name="Paul Ross R."/>
            <person name="Yang R."/>
            <person name="Briner A.E."/>
            <person name="Felis G.E."/>
            <person name="de Vos W.M."/>
            <person name="Barrangou R."/>
            <person name="Klaenhammer T.R."/>
            <person name="Caufield P.W."/>
            <person name="Cui Y."/>
            <person name="Zhang H."/>
            <person name="O'Toole P.W."/>
        </authorList>
    </citation>
    <scope>NUCLEOTIDE SEQUENCE [LARGE SCALE GENOMIC DNA]</scope>
    <source>
        <strain evidence="20 21">DSM 16982</strain>
    </source>
</reference>
<gene>
    <name evidence="18" type="primary">ribA</name>
    <name evidence="20" type="ORF">FD31_GL000118</name>
</gene>
<dbReference type="InterPro" id="IPR000422">
    <property type="entry name" value="DHBP_synthase_RibB"/>
</dbReference>
<feature type="binding site" evidence="18">
    <location>
        <position position="271"/>
    </location>
    <ligand>
        <name>Zn(2+)</name>
        <dbReference type="ChEBI" id="CHEBI:29105"/>
        <note>catalytic</note>
    </ligand>
</feature>
<evidence type="ECO:0000256" key="17">
    <source>
        <dbReference type="ARBA" id="ARBA00049295"/>
    </source>
</evidence>
<dbReference type="RefSeq" id="WP_057890814.1">
    <property type="nucleotide sequence ID" value="NZ_AZFV01000001.1"/>
</dbReference>
<accession>A0A0R1WWC9</accession>
<evidence type="ECO:0000256" key="12">
    <source>
        <dbReference type="ARBA" id="ARBA00022833"/>
    </source>
</evidence>
<dbReference type="GO" id="GO:0009231">
    <property type="term" value="P:riboflavin biosynthetic process"/>
    <property type="evidence" value="ECO:0007669"/>
    <property type="project" value="UniProtKB-UniRule"/>
</dbReference>
<dbReference type="InterPro" id="IPR032677">
    <property type="entry name" value="GTP_cyclohydro_II"/>
</dbReference>
<feature type="active site" description="Proton acceptor" evidence="18">
    <location>
        <position position="332"/>
    </location>
</feature>
<evidence type="ECO:0000313" key="21">
    <source>
        <dbReference type="Proteomes" id="UP000051302"/>
    </source>
</evidence>
<keyword evidence="11 18" id="KW-0378">Hydrolase</keyword>
<dbReference type="InterPro" id="IPR000926">
    <property type="entry name" value="RibA"/>
</dbReference>
<feature type="binding site" evidence="18">
    <location>
        <position position="273"/>
    </location>
    <ligand>
        <name>Zn(2+)</name>
        <dbReference type="ChEBI" id="CHEBI:29105"/>
        <note>catalytic</note>
    </ligand>
</feature>
<feature type="binding site" evidence="18">
    <location>
        <position position="276"/>
    </location>
    <ligand>
        <name>GTP</name>
        <dbReference type="ChEBI" id="CHEBI:37565"/>
    </ligand>
</feature>
<evidence type="ECO:0000256" key="9">
    <source>
        <dbReference type="ARBA" id="ARBA00022723"/>
    </source>
</evidence>
<comment type="function">
    <text evidence="4">Catalyzes the conversion of D-ribulose 5-phosphate to formate and 3,4-dihydroxy-2-butanone 4-phosphate.</text>
</comment>
<feature type="binding site" evidence="18">
    <location>
        <position position="260"/>
    </location>
    <ligand>
        <name>Zn(2+)</name>
        <dbReference type="ChEBI" id="CHEBI:29105"/>
        <note>catalytic</note>
    </ligand>
</feature>
<feature type="binding site" evidence="18">
    <location>
        <position position="320"/>
    </location>
    <ligand>
        <name>GTP</name>
        <dbReference type="ChEBI" id="CHEBI:37565"/>
    </ligand>
</feature>
<dbReference type="EMBL" id="AZFV01000001">
    <property type="protein sequence ID" value="KRM18636.1"/>
    <property type="molecule type" value="Genomic_DNA"/>
</dbReference>
<comment type="caution">
    <text evidence="20">The sequence shown here is derived from an EMBL/GenBank/DDBJ whole genome shotgun (WGS) entry which is preliminary data.</text>
</comment>
<dbReference type="FunFam" id="3.40.50.10990:FF:000002">
    <property type="entry name" value="GTP cyclohydrolase-2"/>
    <property type="match status" value="1"/>
</dbReference>
<protein>
    <recommendedName>
        <fullName evidence="18">GTP cyclohydrolase-2</fullName>
        <ecNumber evidence="18">3.5.4.25</ecNumber>
    </recommendedName>
    <alternativeName>
        <fullName evidence="18">GTP cyclohydrolase II</fullName>
    </alternativeName>
</protein>
<evidence type="ECO:0000259" key="19">
    <source>
        <dbReference type="Pfam" id="PF00925"/>
    </source>
</evidence>
<keyword evidence="8 18" id="KW-0686">Riboflavin biosynthesis</keyword>
<keyword evidence="15" id="KW-0464">Manganese</keyword>
<feature type="binding site" evidence="18">
    <location>
        <begin position="298"/>
        <end position="300"/>
    </location>
    <ligand>
        <name>GTP</name>
        <dbReference type="ChEBI" id="CHEBI:37565"/>
    </ligand>
</feature>
<comment type="similarity">
    <text evidence="18">Belongs to the GTP cyclohydrolase II family.</text>
</comment>
<evidence type="ECO:0000313" key="20">
    <source>
        <dbReference type="EMBL" id="KRM18636.1"/>
    </source>
</evidence>
<comment type="cofactor">
    <cofactor evidence="18">
        <name>Zn(2+)</name>
        <dbReference type="ChEBI" id="CHEBI:29105"/>
    </cofactor>
    <text evidence="18">Binds 1 zinc ion per subunit.</text>
</comment>
<dbReference type="Gene3D" id="3.90.870.10">
    <property type="entry name" value="DHBP synthase"/>
    <property type="match status" value="1"/>
</dbReference>
<dbReference type="GO" id="GO:0005525">
    <property type="term" value="F:GTP binding"/>
    <property type="evidence" value="ECO:0007669"/>
    <property type="project" value="UniProtKB-KW"/>
</dbReference>
<evidence type="ECO:0000256" key="18">
    <source>
        <dbReference type="HAMAP-Rule" id="MF_00179"/>
    </source>
</evidence>
<comment type="similarity">
    <text evidence="7">In the N-terminal section; belongs to the DHBP synthase family.</text>
</comment>
<name>A0A0R1WWC9_9LACO</name>
<feature type="domain" description="GTP cyclohydrolase II" evidence="19">
    <location>
        <begin position="216"/>
        <end position="376"/>
    </location>
</feature>
<keyword evidence="16" id="KW-0456">Lyase</keyword>
<comment type="catalytic activity">
    <reaction evidence="1">
        <text>D-ribulose 5-phosphate = (2S)-2-hydroxy-3-oxobutyl phosphate + formate + H(+)</text>
        <dbReference type="Rhea" id="RHEA:18457"/>
        <dbReference type="ChEBI" id="CHEBI:15378"/>
        <dbReference type="ChEBI" id="CHEBI:15740"/>
        <dbReference type="ChEBI" id="CHEBI:58121"/>
        <dbReference type="ChEBI" id="CHEBI:58830"/>
        <dbReference type="EC" id="4.1.99.12"/>
    </reaction>
</comment>
<feature type="binding site" evidence="18">
    <location>
        <position position="360"/>
    </location>
    <ligand>
        <name>GTP</name>
        <dbReference type="ChEBI" id="CHEBI:37565"/>
    </ligand>
</feature>
<evidence type="ECO:0000256" key="1">
    <source>
        <dbReference type="ARBA" id="ARBA00000141"/>
    </source>
</evidence>
<feature type="binding site" evidence="18">
    <location>
        <position position="355"/>
    </location>
    <ligand>
        <name>GTP</name>
        <dbReference type="ChEBI" id="CHEBI:37565"/>
    </ligand>
</feature>
<dbReference type="PANTHER" id="PTHR21327:SF18">
    <property type="entry name" value="3,4-DIHYDROXY-2-BUTANONE 4-PHOSPHATE SYNTHASE"/>
    <property type="match status" value="1"/>
</dbReference>
<dbReference type="SUPFAM" id="SSF142695">
    <property type="entry name" value="RibA-like"/>
    <property type="match status" value="1"/>
</dbReference>
<comment type="cofactor">
    <cofactor evidence="2">
        <name>Mn(2+)</name>
        <dbReference type="ChEBI" id="CHEBI:29035"/>
    </cofactor>
</comment>
<evidence type="ECO:0000256" key="7">
    <source>
        <dbReference type="ARBA" id="ARBA00005520"/>
    </source>
</evidence>
<dbReference type="EC" id="3.5.4.25" evidence="18"/>
<dbReference type="InterPro" id="IPR036144">
    <property type="entry name" value="RibA-like_sf"/>
</dbReference>
<keyword evidence="12 18" id="KW-0862">Zinc</keyword>
<keyword evidence="10 18" id="KW-0547">Nucleotide-binding</keyword>
<dbReference type="FunFam" id="3.90.870.10:FF:000001">
    <property type="entry name" value="Riboflavin biosynthesis protein RibBA"/>
    <property type="match status" value="1"/>
</dbReference>
<feature type="active site" description="Nucleophile" evidence="18">
    <location>
        <position position="334"/>
    </location>
</feature>
<dbReference type="NCBIfam" id="TIGR00506">
    <property type="entry name" value="ribB"/>
    <property type="match status" value="1"/>
</dbReference>
<dbReference type="Gene3D" id="3.40.50.10990">
    <property type="entry name" value="GTP cyclohydrolase II"/>
    <property type="match status" value="1"/>
</dbReference>
<evidence type="ECO:0000256" key="4">
    <source>
        <dbReference type="ARBA" id="ARBA00002284"/>
    </source>
</evidence>
<dbReference type="UniPathway" id="UPA00275">
    <property type="reaction ID" value="UER00399"/>
</dbReference>
<feature type="binding site" evidence="18">
    <location>
        <begin position="255"/>
        <end position="259"/>
    </location>
    <ligand>
        <name>GTP</name>
        <dbReference type="ChEBI" id="CHEBI:37565"/>
    </ligand>
</feature>
<evidence type="ECO:0000256" key="2">
    <source>
        <dbReference type="ARBA" id="ARBA00001936"/>
    </source>
</evidence>
<dbReference type="GO" id="GO:0003935">
    <property type="term" value="F:GTP cyclohydrolase II activity"/>
    <property type="evidence" value="ECO:0007669"/>
    <property type="project" value="UniProtKB-UniRule"/>
</dbReference>
<evidence type="ECO:0000256" key="3">
    <source>
        <dbReference type="ARBA" id="ARBA00001946"/>
    </source>
</evidence>
<dbReference type="PIRSF" id="PIRSF001259">
    <property type="entry name" value="RibA"/>
    <property type="match status" value="1"/>
</dbReference>